<dbReference type="Pfam" id="PF12838">
    <property type="entry name" value="Fer4_7"/>
    <property type="match status" value="1"/>
</dbReference>
<dbReference type="GO" id="GO:0051539">
    <property type="term" value="F:4 iron, 4 sulfur cluster binding"/>
    <property type="evidence" value="ECO:0007669"/>
    <property type="project" value="UniProtKB-KW"/>
</dbReference>
<feature type="domain" description="4Fe-4S ferredoxin-type" evidence="9">
    <location>
        <begin position="540"/>
        <end position="569"/>
    </location>
</feature>
<dbReference type="InterPro" id="IPR017900">
    <property type="entry name" value="4Fe4S_Fe_S_CS"/>
</dbReference>
<dbReference type="Pfam" id="PF13187">
    <property type="entry name" value="Fer4_9"/>
    <property type="match status" value="1"/>
</dbReference>
<reference evidence="10 11" key="1">
    <citation type="submission" date="2018-06" db="EMBL/GenBank/DDBJ databases">
        <title>Extensive metabolic versatility and redundancy in microbially diverse, dynamic hydrothermal sediments.</title>
        <authorList>
            <person name="Dombrowski N."/>
            <person name="Teske A."/>
            <person name="Baker B.J."/>
        </authorList>
    </citation>
    <scope>NUCLEOTIDE SEQUENCE [LARGE SCALE GENOMIC DNA]</scope>
    <source>
        <strain evidence="10">B36_G15</strain>
    </source>
</reference>
<sequence length="700" mass="78004">MKAFLCSCGNRIPLPEFKEEGVEVFYHDALCSPAGIEFITERWRDDEPIMIAGCSPVVGERYFSRFNPIYINIREQGSYLGHGQEKIGDLIRSGVAWLKATKPIEKKVFDVKSTDILIIGSGVAGLEAARLIGRKAILIERRPYLGGTVADLDRLYPEGTPNSHTLMPLINQVVSGGVRFKPDTEIVSIQGRPGDYRVRLRERKGKVVRCDECGRCLEVCPVEVVDHGIKRKAIFRSPSFPPGYLIDFSTCDLCGECVKVCPGEIILDRSWNEYELHCGGIIVATGLNHFDPVQLSEFGYGRLPNVYTHLEFERKLARGEIKPEKVVIVHCAGSRDERYLDYCSGICCLLGLKEAKLIKDRYPETEVYLLYIDIRVRGELEYLYKELRNLGVKFVGGRPAEIIPKDGRLMVKVEDSLSSTLLKIPADAVVLSTGFVPDKKIFDLLPINLDRERFPKAYDWSELSVDGPPHAILFAGSAREPMSVPDSILDARAKAYRLSHLLSLPRIESHHPVSVIDEERCSLCSLCIQNCPYGALQKEEKVRSDPAVCMGCGVCVATCPSGAANLESYETGGLMAAVESLTKEGTILAFLCRWSAYPAADQAYPIGYPESVRIIRVPCSGRVDPQLILKGFELGARAVLIGGCYPEACHYHTGNIKERRRIKLLHALDGIVDPRRLRIEWIGTDEAAKFVRVVEELEKA</sequence>
<evidence type="ECO:0000256" key="2">
    <source>
        <dbReference type="ARBA" id="ARBA00006561"/>
    </source>
</evidence>
<evidence type="ECO:0000256" key="5">
    <source>
        <dbReference type="ARBA" id="ARBA00022827"/>
    </source>
</evidence>
<evidence type="ECO:0000256" key="3">
    <source>
        <dbReference type="ARBA" id="ARBA00022485"/>
    </source>
</evidence>
<dbReference type="SUPFAM" id="SSF51905">
    <property type="entry name" value="FAD/NAD(P)-binding domain"/>
    <property type="match status" value="1"/>
</dbReference>
<dbReference type="GO" id="GO:0016491">
    <property type="term" value="F:oxidoreductase activity"/>
    <property type="evidence" value="ECO:0007669"/>
    <property type="project" value="UniProtKB-KW"/>
</dbReference>
<dbReference type="Pfam" id="PF02662">
    <property type="entry name" value="FlpD"/>
    <property type="match status" value="1"/>
</dbReference>
<comment type="cofactor">
    <cofactor evidence="1">
        <name>FAD</name>
        <dbReference type="ChEBI" id="CHEBI:57692"/>
    </cofactor>
</comment>
<dbReference type="Gene3D" id="3.30.70.20">
    <property type="match status" value="3"/>
</dbReference>
<comment type="caution">
    <text evidence="10">The sequence shown here is derived from an EMBL/GenBank/DDBJ whole genome shotgun (WGS) entry which is preliminary data.</text>
</comment>
<dbReference type="PANTHER" id="PTHR43498">
    <property type="entry name" value="FERREDOXIN:COB-COM HETERODISULFIDE REDUCTASE SUBUNIT A"/>
    <property type="match status" value="1"/>
</dbReference>
<keyword evidence="4" id="KW-0479">Metal-binding</keyword>
<dbReference type="InterPro" id="IPR003813">
    <property type="entry name" value="MvhD/FlpD"/>
</dbReference>
<feature type="domain" description="4Fe-4S ferredoxin-type" evidence="9">
    <location>
        <begin position="242"/>
        <end position="272"/>
    </location>
</feature>
<keyword evidence="6" id="KW-0560">Oxidoreductase</keyword>
<proteinExistence type="inferred from homology"/>
<evidence type="ECO:0000256" key="8">
    <source>
        <dbReference type="ARBA" id="ARBA00023014"/>
    </source>
</evidence>
<dbReference type="SUPFAM" id="SSF54862">
    <property type="entry name" value="4Fe-4S ferredoxins"/>
    <property type="match status" value="2"/>
</dbReference>
<evidence type="ECO:0000256" key="7">
    <source>
        <dbReference type="ARBA" id="ARBA00023004"/>
    </source>
</evidence>
<dbReference type="Proteomes" id="UP000268469">
    <property type="component" value="Unassembled WGS sequence"/>
</dbReference>
<comment type="similarity">
    <text evidence="2">Belongs to the HdrA family.</text>
</comment>
<dbReference type="PANTHER" id="PTHR43498:SF1">
    <property type="entry name" value="COB--COM HETERODISULFIDE REDUCTASE IRON-SULFUR SUBUNIT A"/>
    <property type="match status" value="1"/>
</dbReference>
<evidence type="ECO:0000256" key="1">
    <source>
        <dbReference type="ARBA" id="ARBA00001974"/>
    </source>
</evidence>
<keyword evidence="5" id="KW-0274">FAD</keyword>
<dbReference type="InterPro" id="IPR036188">
    <property type="entry name" value="FAD/NAD-bd_sf"/>
</dbReference>
<feature type="domain" description="4Fe-4S ferredoxin-type" evidence="9">
    <location>
        <begin position="209"/>
        <end position="230"/>
    </location>
</feature>
<evidence type="ECO:0000256" key="6">
    <source>
        <dbReference type="ARBA" id="ARBA00023002"/>
    </source>
</evidence>
<feature type="domain" description="4Fe-4S ferredoxin-type" evidence="9">
    <location>
        <begin position="512"/>
        <end position="539"/>
    </location>
</feature>
<dbReference type="Gene3D" id="3.40.50.720">
    <property type="entry name" value="NAD(P)-binding Rossmann-like Domain"/>
    <property type="match status" value="1"/>
</dbReference>
<dbReference type="AlphaFoldDB" id="A0A660SJX2"/>
<keyword evidence="5" id="KW-0285">Flavoprotein</keyword>
<dbReference type="PROSITE" id="PS51379">
    <property type="entry name" value="4FE4S_FER_2"/>
    <property type="match status" value="4"/>
</dbReference>
<name>A0A660SJX2_UNCW3</name>
<organism evidence="10 11">
    <name type="scientific">candidate division WOR-3 bacterium</name>
    <dbReference type="NCBI Taxonomy" id="2052148"/>
    <lineage>
        <taxon>Bacteria</taxon>
        <taxon>Bacteria division WOR-3</taxon>
    </lineage>
</organism>
<dbReference type="EMBL" id="QNBE01000018">
    <property type="protein sequence ID" value="RKX71079.1"/>
    <property type="molecule type" value="Genomic_DNA"/>
</dbReference>
<dbReference type="InterPro" id="IPR017896">
    <property type="entry name" value="4Fe4S_Fe-S-bd"/>
</dbReference>
<evidence type="ECO:0000256" key="4">
    <source>
        <dbReference type="ARBA" id="ARBA00022723"/>
    </source>
</evidence>
<evidence type="ECO:0000259" key="9">
    <source>
        <dbReference type="PROSITE" id="PS51379"/>
    </source>
</evidence>
<evidence type="ECO:0000313" key="10">
    <source>
        <dbReference type="EMBL" id="RKX71079.1"/>
    </source>
</evidence>
<dbReference type="GO" id="GO:0046872">
    <property type="term" value="F:metal ion binding"/>
    <property type="evidence" value="ECO:0007669"/>
    <property type="project" value="UniProtKB-KW"/>
</dbReference>
<keyword evidence="3" id="KW-0004">4Fe-4S</keyword>
<accession>A0A660SJX2</accession>
<gene>
    <name evidence="10" type="ORF">DRP53_02825</name>
</gene>
<dbReference type="InterPro" id="IPR039650">
    <property type="entry name" value="HdrA-like"/>
</dbReference>
<dbReference type="PROSITE" id="PS00198">
    <property type="entry name" value="4FE4S_FER_1"/>
    <property type="match status" value="3"/>
</dbReference>
<keyword evidence="8" id="KW-0411">Iron-sulfur</keyword>
<protein>
    <recommendedName>
        <fullName evidence="9">4Fe-4S ferredoxin-type domain-containing protein</fullName>
    </recommendedName>
</protein>
<keyword evidence="7" id="KW-0408">Iron</keyword>
<evidence type="ECO:0000313" key="11">
    <source>
        <dbReference type="Proteomes" id="UP000268469"/>
    </source>
</evidence>